<dbReference type="InterPro" id="IPR007110">
    <property type="entry name" value="Ig-like_dom"/>
</dbReference>
<evidence type="ECO:0000259" key="7">
    <source>
        <dbReference type="PROSITE" id="PS50835"/>
    </source>
</evidence>
<dbReference type="EMBL" id="CAIIXF020000012">
    <property type="protein sequence ID" value="CAH1802597.1"/>
    <property type="molecule type" value="Genomic_DNA"/>
</dbReference>
<feature type="non-terminal residue" evidence="8">
    <location>
        <position position="343"/>
    </location>
</feature>
<keyword evidence="4" id="KW-0325">Glycoprotein</keyword>
<keyword evidence="9" id="KW-1185">Reference proteome</keyword>
<dbReference type="InterPro" id="IPR036179">
    <property type="entry name" value="Ig-like_dom_sf"/>
</dbReference>
<dbReference type="GO" id="GO:0005911">
    <property type="term" value="C:cell-cell junction"/>
    <property type="evidence" value="ECO:0007669"/>
    <property type="project" value="TreeGrafter"/>
</dbReference>
<dbReference type="SMART" id="SM00409">
    <property type="entry name" value="IG"/>
    <property type="match status" value="3"/>
</dbReference>
<keyword evidence="6" id="KW-0812">Transmembrane</keyword>
<dbReference type="OrthoDB" id="5857426at2759"/>
<evidence type="ECO:0000256" key="1">
    <source>
        <dbReference type="ARBA" id="ARBA00004479"/>
    </source>
</evidence>
<accession>A0A8S4QAN0</accession>
<dbReference type="PROSITE" id="PS50835">
    <property type="entry name" value="IG_LIKE"/>
    <property type="match status" value="1"/>
</dbReference>
<proteinExistence type="predicted"/>
<reference evidence="8" key="1">
    <citation type="submission" date="2022-03" db="EMBL/GenBank/DDBJ databases">
        <authorList>
            <person name="Martin C."/>
        </authorList>
    </citation>
    <scope>NUCLEOTIDE SEQUENCE</scope>
</reference>
<organism evidence="8 9">
    <name type="scientific">Owenia fusiformis</name>
    <name type="common">Polychaete worm</name>
    <dbReference type="NCBI Taxonomy" id="6347"/>
    <lineage>
        <taxon>Eukaryota</taxon>
        <taxon>Metazoa</taxon>
        <taxon>Spiralia</taxon>
        <taxon>Lophotrochozoa</taxon>
        <taxon>Annelida</taxon>
        <taxon>Polychaeta</taxon>
        <taxon>Sedentaria</taxon>
        <taxon>Canalipalpata</taxon>
        <taxon>Sabellida</taxon>
        <taxon>Oweniida</taxon>
        <taxon>Oweniidae</taxon>
        <taxon>Owenia</taxon>
    </lineage>
</organism>
<dbReference type="PANTHER" id="PTHR11640:SF31">
    <property type="entry name" value="IRREGULAR CHIASM C-ROUGHEST PROTEIN-RELATED"/>
    <property type="match status" value="1"/>
</dbReference>
<dbReference type="InterPro" id="IPR051275">
    <property type="entry name" value="Cell_adhesion_signaling"/>
</dbReference>
<keyword evidence="2 6" id="KW-0472">Membrane</keyword>
<protein>
    <recommendedName>
        <fullName evidence="7">Ig-like domain-containing protein</fullName>
    </recommendedName>
</protein>
<comment type="subcellular location">
    <subcellularLocation>
        <location evidence="1">Membrane</location>
        <topology evidence="1">Single-pass type I membrane protein</topology>
    </subcellularLocation>
</comment>
<dbReference type="PANTHER" id="PTHR11640">
    <property type="entry name" value="NEPHRIN"/>
    <property type="match status" value="1"/>
</dbReference>
<comment type="caution">
    <text evidence="8">The sequence shown here is derived from an EMBL/GenBank/DDBJ whole genome shotgun (WGS) entry which is preliminary data.</text>
</comment>
<evidence type="ECO:0000256" key="4">
    <source>
        <dbReference type="ARBA" id="ARBA00023180"/>
    </source>
</evidence>
<feature type="transmembrane region" description="Helical" evidence="6">
    <location>
        <begin position="21"/>
        <end position="42"/>
    </location>
</feature>
<dbReference type="Gene3D" id="2.60.40.10">
    <property type="entry name" value="Immunoglobulins"/>
    <property type="match status" value="3"/>
</dbReference>
<dbReference type="GO" id="GO:0098609">
    <property type="term" value="P:cell-cell adhesion"/>
    <property type="evidence" value="ECO:0007669"/>
    <property type="project" value="TreeGrafter"/>
</dbReference>
<evidence type="ECO:0000256" key="6">
    <source>
        <dbReference type="SAM" id="Phobius"/>
    </source>
</evidence>
<dbReference type="SUPFAM" id="SSF48726">
    <property type="entry name" value="Immunoglobulin"/>
    <property type="match status" value="2"/>
</dbReference>
<dbReference type="GO" id="GO:0050839">
    <property type="term" value="F:cell adhesion molecule binding"/>
    <property type="evidence" value="ECO:0007669"/>
    <property type="project" value="TreeGrafter"/>
</dbReference>
<keyword evidence="6" id="KW-1133">Transmembrane helix</keyword>
<keyword evidence="5" id="KW-0393">Immunoglobulin domain</keyword>
<evidence type="ECO:0000256" key="5">
    <source>
        <dbReference type="ARBA" id="ARBA00023319"/>
    </source>
</evidence>
<evidence type="ECO:0000256" key="2">
    <source>
        <dbReference type="ARBA" id="ARBA00023136"/>
    </source>
</evidence>
<feature type="domain" description="Ig-like" evidence="7">
    <location>
        <begin position="37"/>
        <end position="128"/>
    </location>
</feature>
<dbReference type="Proteomes" id="UP000749559">
    <property type="component" value="Unassembled WGS sequence"/>
</dbReference>
<dbReference type="AlphaFoldDB" id="A0A8S4QAN0"/>
<dbReference type="InterPro" id="IPR013783">
    <property type="entry name" value="Ig-like_fold"/>
</dbReference>
<dbReference type="InterPro" id="IPR003599">
    <property type="entry name" value="Ig_sub"/>
</dbReference>
<gene>
    <name evidence="8" type="ORF">OFUS_LOCUS26262</name>
</gene>
<sequence length="343" mass="37859">METYTSIDKKFRKWIKEYTTFWIVMILMCSTAASGQGDIVLIEGPQDKAVLSGKNAELTCHINPIASGADHVVQWIGGSARTGIGRPLSVNDRITFTDIPGKFYISTDKPYNLGLQSTDLDDAGKYACNNVLQGQPIGDVEPYLVVLDPASCPMSGTTTFIQNDTITFEWSVTYAGERDDSQKPTITWTLNGIEQTATPDETTPGVFKSTFTKTASSVDNLKELNCSFTVLNIQQHCSTRLNIQYPARKPTLFVDGNNIPDQAIIQRTVGRNVQLKGESLANPTPTFIWQFRATGDPSFGTEEFGDTKQINNIQFNQAGIYRCCASNNLNGYRECSELTIEVV</sequence>
<evidence type="ECO:0000313" key="8">
    <source>
        <dbReference type="EMBL" id="CAH1802597.1"/>
    </source>
</evidence>
<name>A0A8S4QAN0_OWEFU</name>
<keyword evidence="3" id="KW-1015">Disulfide bond</keyword>
<dbReference type="GO" id="GO:0005886">
    <property type="term" value="C:plasma membrane"/>
    <property type="evidence" value="ECO:0007669"/>
    <property type="project" value="TreeGrafter"/>
</dbReference>
<evidence type="ECO:0000313" key="9">
    <source>
        <dbReference type="Proteomes" id="UP000749559"/>
    </source>
</evidence>
<evidence type="ECO:0000256" key="3">
    <source>
        <dbReference type="ARBA" id="ARBA00023157"/>
    </source>
</evidence>